<keyword evidence="9" id="KW-1185">Reference proteome</keyword>
<dbReference type="PANTHER" id="PTHR31621:SF66">
    <property type="entry name" value="PROTEIN DMP2"/>
    <property type="match status" value="1"/>
</dbReference>
<dbReference type="Pfam" id="PF05078">
    <property type="entry name" value="DUF679"/>
    <property type="match status" value="1"/>
</dbReference>
<comment type="caution">
    <text evidence="8">The sequence shown here is derived from an EMBL/GenBank/DDBJ whole genome shotgun (WGS) entry which is preliminary data.</text>
</comment>
<proteinExistence type="inferred from homology"/>
<evidence type="ECO:0000256" key="3">
    <source>
        <dbReference type="ARBA" id="ARBA00022692"/>
    </source>
</evidence>
<organism evidence="8 9">
    <name type="scientific">Coptis chinensis</name>
    <dbReference type="NCBI Taxonomy" id="261450"/>
    <lineage>
        <taxon>Eukaryota</taxon>
        <taxon>Viridiplantae</taxon>
        <taxon>Streptophyta</taxon>
        <taxon>Embryophyta</taxon>
        <taxon>Tracheophyta</taxon>
        <taxon>Spermatophyta</taxon>
        <taxon>Magnoliopsida</taxon>
        <taxon>Ranunculales</taxon>
        <taxon>Ranunculaceae</taxon>
        <taxon>Coptidoideae</taxon>
        <taxon>Coptis</taxon>
    </lineage>
</organism>
<reference evidence="8 9" key="1">
    <citation type="submission" date="2020-10" db="EMBL/GenBank/DDBJ databases">
        <title>The Coptis chinensis genome and diversification of protoberbering-type alkaloids.</title>
        <authorList>
            <person name="Wang B."/>
            <person name="Shu S."/>
            <person name="Song C."/>
            <person name="Liu Y."/>
        </authorList>
    </citation>
    <scope>NUCLEOTIDE SEQUENCE [LARGE SCALE GENOMIC DNA]</scope>
    <source>
        <strain evidence="8">HL-2020</strain>
        <tissue evidence="8">Leaf</tissue>
    </source>
</reference>
<dbReference type="Proteomes" id="UP000631114">
    <property type="component" value="Unassembled WGS sequence"/>
</dbReference>
<keyword evidence="3 7" id="KW-0812">Transmembrane</keyword>
<evidence type="ECO:0000256" key="6">
    <source>
        <dbReference type="SAM" id="MobiDB-lite"/>
    </source>
</evidence>
<evidence type="ECO:0000256" key="1">
    <source>
        <dbReference type="ARBA" id="ARBA00004141"/>
    </source>
</evidence>
<comment type="subcellular location">
    <subcellularLocation>
        <location evidence="1">Membrane</location>
        <topology evidence="1">Multi-pass membrane protein</topology>
    </subcellularLocation>
</comment>
<feature type="transmembrane region" description="Helical" evidence="7">
    <location>
        <begin position="151"/>
        <end position="172"/>
    </location>
</feature>
<keyword evidence="4 7" id="KW-1133">Transmembrane helix</keyword>
<evidence type="ECO:0000313" key="9">
    <source>
        <dbReference type="Proteomes" id="UP000631114"/>
    </source>
</evidence>
<evidence type="ECO:0000256" key="2">
    <source>
        <dbReference type="ARBA" id="ARBA00008707"/>
    </source>
</evidence>
<dbReference type="PANTHER" id="PTHR31621">
    <property type="entry name" value="PROTEIN DMP3"/>
    <property type="match status" value="1"/>
</dbReference>
<name>A0A835LSE7_9MAGN</name>
<evidence type="ECO:0000256" key="5">
    <source>
        <dbReference type="ARBA" id="ARBA00023136"/>
    </source>
</evidence>
<dbReference type="EMBL" id="JADFTS010000005">
    <property type="protein sequence ID" value="KAF9606428.1"/>
    <property type="molecule type" value="Genomic_DNA"/>
</dbReference>
<dbReference type="AlphaFoldDB" id="A0A835LSE7"/>
<accession>A0A835LSE7</accession>
<dbReference type="InterPro" id="IPR007770">
    <property type="entry name" value="DMP"/>
</dbReference>
<dbReference type="GO" id="GO:0010256">
    <property type="term" value="P:endomembrane system organization"/>
    <property type="evidence" value="ECO:0007669"/>
    <property type="project" value="TreeGrafter"/>
</dbReference>
<evidence type="ECO:0000256" key="7">
    <source>
        <dbReference type="SAM" id="Phobius"/>
    </source>
</evidence>
<dbReference type="GO" id="GO:0005737">
    <property type="term" value="C:cytoplasm"/>
    <property type="evidence" value="ECO:0007669"/>
    <property type="project" value="UniProtKB-ARBA"/>
</dbReference>
<dbReference type="OrthoDB" id="1928191at2759"/>
<comment type="similarity">
    <text evidence="2">Belongs to the plant DMP1 protein family.</text>
</comment>
<keyword evidence="5 7" id="KW-0472">Membrane</keyword>
<evidence type="ECO:0000313" key="8">
    <source>
        <dbReference type="EMBL" id="KAF9606428.1"/>
    </source>
</evidence>
<evidence type="ECO:0000256" key="4">
    <source>
        <dbReference type="ARBA" id="ARBA00022989"/>
    </source>
</evidence>
<feature type="region of interest" description="Disordered" evidence="6">
    <location>
        <begin position="1"/>
        <end position="21"/>
    </location>
</feature>
<protein>
    <submittedName>
        <fullName evidence="8">Uncharacterized protein</fullName>
    </submittedName>
</protein>
<sequence>MHIVRNSTNKDNMAQITPDNKSSSIRRTFTIKNAEQKTFTGLSNFIKLLPSGNIFLLQLLNPLVTNNGKYSYTDSNGETRYGVVTKNGIILLSDPNTKSLDTVDLSAYKLRIGDFVHASLSLLVFATVAYLDPNSVKCFRPSLKPEQEKLLLVLPPLIGAIASSIFVIFPNTRHGIGFAHRRKEAQES</sequence>
<gene>
    <name evidence="8" type="ORF">IFM89_025117</name>
</gene>
<dbReference type="GO" id="GO:0016020">
    <property type="term" value="C:membrane"/>
    <property type="evidence" value="ECO:0007669"/>
    <property type="project" value="UniProtKB-SubCell"/>
</dbReference>